<evidence type="ECO:0000256" key="1">
    <source>
        <dbReference type="SAM" id="Coils"/>
    </source>
</evidence>
<dbReference type="GO" id="GO:2000146">
    <property type="term" value="P:negative regulation of cell motility"/>
    <property type="evidence" value="ECO:0007669"/>
    <property type="project" value="TreeGrafter"/>
</dbReference>
<keyword evidence="1" id="KW-0175">Coiled coil</keyword>
<sequence length="571" mass="64251">MDEGQDKKEYIEEDDVGGDLGLGEGFCSGNVSSESGSGEDKPATSAFVESLTRAYSDPGDQSLNTPIKTKISERIPNFFSREKSEQLLKPQVGKGAEESFPKFGDVPMGTSLKQHRQLCQQNLKEIYDKNASMNYTTGRKQKNVQDEEPSKDQIERKLTIALEDVDQLKQELETCQRKLNAKQEAIKILQKQVEQDQGDSKALEKKSKELYHDLEKEISRVEYELACQQSNYVASEQEWAYKLNRVCQENSCLLACLDRKAEEIRKLQAEKMGLSRQRDELLALMDVKERNKYESIHAQAEEKYNDYSTDELSILGACHCRVSNPEPCGCAHAAANLNKELVRLKEEVDTHKQRRDEAYNTVEAYRVAFEEQLNRNKLLTNQITELATMPPQQQKIKVKNVIKWIAGQLTEENLPPPSSMLPQEQAPPTTITISGKGVNINCSSEQELIQSLLDMLNDKSNALAHQKLAAQMLASKTQELERQLRETNLSLVPVPPVTAEEPTSTTAELAADNENIDKYSQSSVKEIHADKHLGGKAELGTKLDMAAEKISEETETKNICTDDVLDYETCL</sequence>
<feature type="coiled-coil region" evidence="1">
    <location>
        <begin position="257"/>
        <end position="284"/>
    </location>
</feature>
<dbReference type="OrthoDB" id="9939852at2759"/>
<reference evidence="4" key="1">
    <citation type="submission" date="2025-08" db="UniProtKB">
        <authorList>
            <consortium name="RefSeq"/>
        </authorList>
    </citation>
    <scope>IDENTIFICATION</scope>
    <source>
        <tissue evidence="4">Gonads</tissue>
    </source>
</reference>
<gene>
    <name evidence="4" type="primary">LOC106180875</name>
</gene>
<dbReference type="Pfam" id="PF09789">
    <property type="entry name" value="CC149"/>
    <property type="match status" value="1"/>
</dbReference>
<dbReference type="GO" id="GO:0035024">
    <property type="term" value="P:negative regulation of Rho protein signal transduction"/>
    <property type="evidence" value="ECO:0007669"/>
    <property type="project" value="TreeGrafter"/>
</dbReference>
<evidence type="ECO:0000313" key="3">
    <source>
        <dbReference type="Proteomes" id="UP000085678"/>
    </source>
</evidence>
<keyword evidence="3" id="KW-1185">Reference proteome</keyword>
<feature type="coiled-coil region" evidence="1">
    <location>
        <begin position="151"/>
        <end position="231"/>
    </location>
</feature>
<dbReference type="InterPro" id="IPR019179">
    <property type="entry name" value="CC149"/>
</dbReference>
<dbReference type="GO" id="GO:0005737">
    <property type="term" value="C:cytoplasm"/>
    <property type="evidence" value="ECO:0007669"/>
    <property type="project" value="TreeGrafter"/>
</dbReference>
<evidence type="ECO:0000313" key="4">
    <source>
        <dbReference type="RefSeq" id="XP_013420503.1"/>
    </source>
</evidence>
<feature type="region of interest" description="Disordered" evidence="2">
    <location>
        <begin position="82"/>
        <end position="102"/>
    </location>
</feature>
<dbReference type="PANTHER" id="PTHR28616">
    <property type="entry name" value="COILED-COIL DOMAIN-CONTAINING PROTEIN 125"/>
    <property type="match status" value="1"/>
</dbReference>
<dbReference type="AlphaFoldDB" id="A0A1S3KD00"/>
<feature type="coiled-coil region" evidence="1">
    <location>
        <begin position="334"/>
        <end position="361"/>
    </location>
</feature>
<evidence type="ECO:0000256" key="2">
    <source>
        <dbReference type="SAM" id="MobiDB-lite"/>
    </source>
</evidence>
<feature type="compositionally biased region" description="Basic and acidic residues" evidence="2">
    <location>
        <begin position="1"/>
        <end position="10"/>
    </location>
</feature>
<organism evidence="3 4">
    <name type="scientific">Lingula anatina</name>
    <name type="common">Brachiopod</name>
    <name type="synonym">Lingula unguis</name>
    <dbReference type="NCBI Taxonomy" id="7574"/>
    <lineage>
        <taxon>Eukaryota</taxon>
        <taxon>Metazoa</taxon>
        <taxon>Spiralia</taxon>
        <taxon>Lophotrochozoa</taxon>
        <taxon>Brachiopoda</taxon>
        <taxon>Linguliformea</taxon>
        <taxon>Lingulata</taxon>
        <taxon>Lingulida</taxon>
        <taxon>Linguloidea</taxon>
        <taxon>Lingulidae</taxon>
        <taxon>Lingula</taxon>
    </lineage>
</organism>
<dbReference type="PANTHER" id="PTHR28616:SF1">
    <property type="entry name" value="COILED-COIL DOMAIN-CONTAINING PROTEIN 125"/>
    <property type="match status" value="1"/>
</dbReference>
<accession>A0A1S3KD00</accession>
<protein>
    <submittedName>
        <fullName evidence="4">Coiled-coil domain-containing protein 125 isoform X3</fullName>
    </submittedName>
</protein>
<dbReference type="GeneID" id="106180875"/>
<feature type="region of interest" description="Disordered" evidence="2">
    <location>
        <begin position="1"/>
        <end position="45"/>
    </location>
</feature>
<dbReference type="RefSeq" id="XP_013420503.1">
    <property type="nucleotide sequence ID" value="XM_013565049.1"/>
</dbReference>
<dbReference type="Proteomes" id="UP000085678">
    <property type="component" value="Unplaced"/>
</dbReference>
<proteinExistence type="predicted"/>
<dbReference type="InterPro" id="IPR034608">
    <property type="entry name" value="CCDC125"/>
</dbReference>
<name>A0A1S3KD00_LINAN</name>